<accession>A0ACB8V9S1</accession>
<dbReference type="EMBL" id="CM041554">
    <property type="protein sequence ID" value="KAI3351278.1"/>
    <property type="molecule type" value="Genomic_DNA"/>
</dbReference>
<organism evidence="1 2">
    <name type="scientific">Scortum barcoo</name>
    <name type="common">barcoo grunter</name>
    <dbReference type="NCBI Taxonomy" id="214431"/>
    <lineage>
        <taxon>Eukaryota</taxon>
        <taxon>Metazoa</taxon>
        <taxon>Chordata</taxon>
        <taxon>Craniata</taxon>
        <taxon>Vertebrata</taxon>
        <taxon>Euteleostomi</taxon>
        <taxon>Actinopterygii</taxon>
        <taxon>Neopterygii</taxon>
        <taxon>Teleostei</taxon>
        <taxon>Neoteleostei</taxon>
        <taxon>Acanthomorphata</taxon>
        <taxon>Eupercaria</taxon>
        <taxon>Centrarchiformes</taxon>
        <taxon>Terapontoidei</taxon>
        <taxon>Terapontidae</taxon>
        <taxon>Scortum</taxon>
    </lineage>
</organism>
<proteinExistence type="predicted"/>
<gene>
    <name evidence="1" type="ORF">L3Q82_005829</name>
</gene>
<reference evidence="1" key="1">
    <citation type="submission" date="2022-04" db="EMBL/GenBank/DDBJ databases">
        <title>Jade perch genome.</title>
        <authorList>
            <person name="Chao B."/>
        </authorList>
    </citation>
    <scope>NUCLEOTIDE SEQUENCE</scope>
    <source>
        <strain evidence="1">CB-2022</strain>
    </source>
</reference>
<sequence>MEKGTLGEFQGKSLDEIEIEDCALGLRGKRKRMVSTQNETKSYKGQKKLCDRECCHQLQSCSKCGEPMVTLLSSLPSVLLCLLVFHLKTPELQQLGTHGRRHTCCWSLSALNNQQIYRESSLFILTETWLNHLVPDANVDLLGFTAVRADRDTKASGKSKGGGLIMYVNNRWCNPGHISVKDSLMLPGPRSC</sequence>
<dbReference type="Proteomes" id="UP000831701">
    <property type="component" value="Chromosome 24"/>
</dbReference>
<keyword evidence="2" id="KW-1185">Reference proteome</keyword>
<name>A0ACB8V9S1_9TELE</name>
<evidence type="ECO:0000313" key="2">
    <source>
        <dbReference type="Proteomes" id="UP000831701"/>
    </source>
</evidence>
<evidence type="ECO:0000313" key="1">
    <source>
        <dbReference type="EMBL" id="KAI3351278.1"/>
    </source>
</evidence>
<comment type="caution">
    <text evidence="1">The sequence shown here is derived from an EMBL/GenBank/DDBJ whole genome shotgun (WGS) entry which is preliminary data.</text>
</comment>
<protein>
    <submittedName>
        <fullName evidence="1">Uncharacterized protein</fullName>
    </submittedName>
</protein>